<evidence type="ECO:0000259" key="7">
    <source>
        <dbReference type="Pfam" id="PF00707"/>
    </source>
</evidence>
<dbReference type="InterPro" id="IPR001288">
    <property type="entry name" value="Translation_initiation_fac_3"/>
</dbReference>
<dbReference type="PANTHER" id="PTHR10938">
    <property type="entry name" value="TRANSLATION INITIATION FACTOR IF-3"/>
    <property type="match status" value="1"/>
</dbReference>
<feature type="domain" description="Translation initiation factor 3 N-terminal" evidence="8">
    <location>
        <begin position="2"/>
        <end position="61"/>
    </location>
</feature>
<evidence type="ECO:0000256" key="3">
    <source>
        <dbReference type="ARBA" id="ARBA00022917"/>
    </source>
</evidence>
<evidence type="ECO:0000256" key="6">
    <source>
        <dbReference type="SAM" id="MobiDB-lite"/>
    </source>
</evidence>
<proteinExistence type="inferred from homology"/>
<comment type="subcellular location">
    <subcellularLocation>
        <location evidence="4">Cytoplasm</location>
    </subcellularLocation>
</comment>
<feature type="compositionally biased region" description="Basic and acidic residues" evidence="6">
    <location>
        <begin position="155"/>
        <end position="174"/>
    </location>
</feature>
<dbReference type="Pfam" id="PF00707">
    <property type="entry name" value="IF3_C"/>
    <property type="match status" value="1"/>
</dbReference>
<comment type="subunit">
    <text evidence="4">Monomer.</text>
</comment>
<dbReference type="NCBIfam" id="TIGR00168">
    <property type="entry name" value="infC"/>
    <property type="match status" value="1"/>
</dbReference>
<feature type="domain" description="Translation initiation factor 3 C-terminal" evidence="7">
    <location>
        <begin position="69"/>
        <end position="152"/>
    </location>
</feature>
<dbReference type="Gene3D" id="3.30.110.10">
    <property type="entry name" value="Translation initiation factor 3 (IF-3), C-terminal domain"/>
    <property type="match status" value="1"/>
</dbReference>
<sequence length="214" mass="23674">MRLVGPNGEQVGIVRVEDALRLAEEANLDLVEVAPMAKPPVAKLMDFGKFKYEAAMKAREARKNQVNTVIKEIKLRPKIDPHDYGTKKGHVERFLKAGDKVKVTIMFRGREQSRPELGRRLLERLAEDIAELGFVESAPKQDGRNMIMVIGPTKKKAEAKAEQRRSREQHDQRPAEPGTTETTDATTTDATPAPADEQPAAQAPQTDQATAAAE</sequence>
<dbReference type="InterPro" id="IPR019814">
    <property type="entry name" value="Translation_initiation_fac_3_N"/>
</dbReference>
<evidence type="ECO:0000259" key="8">
    <source>
        <dbReference type="Pfam" id="PF05198"/>
    </source>
</evidence>
<dbReference type="GO" id="GO:0003743">
    <property type="term" value="F:translation initiation factor activity"/>
    <property type="evidence" value="ECO:0007669"/>
    <property type="project" value="UniProtKB-KW"/>
</dbReference>
<dbReference type="Gene3D" id="3.10.20.80">
    <property type="entry name" value="Translation initiation factor 3 (IF-3), N-terminal domain"/>
    <property type="match status" value="1"/>
</dbReference>
<evidence type="ECO:0000313" key="9">
    <source>
        <dbReference type="EMBL" id="GAA2480283.1"/>
    </source>
</evidence>
<evidence type="ECO:0000313" key="10">
    <source>
        <dbReference type="Proteomes" id="UP001500730"/>
    </source>
</evidence>
<dbReference type="PANTHER" id="PTHR10938:SF0">
    <property type="entry name" value="TRANSLATION INITIATION FACTOR IF-3, MITOCHONDRIAL"/>
    <property type="match status" value="1"/>
</dbReference>
<reference evidence="9 10" key="1">
    <citation type="journal article" date="2019" name="Int. J. Syst. Evol. Microbiol.">
        <title>The Global Catalogue of Microorganisms (GCM) 10K type strain sequencing project: providing services to taxonomists for standard genome sequencing and annotation.</title>
        <authorList>
            <consortium name="The Broad Institute Genomics Platform"/>
            <consortium name="The Broad Institute Genome Sequencing Center for Infectious Disease"/>
            <person name="Wu L."/>
            <person name="Ma J."/>
        </authorList>
    </citation>
    <scope>NUCLEOTIDE SEQUENCE [LARGE SCALE GENOMIC DNA]</scope>
    <source>
        <strain evidence="9 10">JCM 16259</strain>
    </source>
</reference>
<comment type="similarity">
    <text evidence="1 4">Belongs to the IF-3 family.</text>
</comment>
<keyword evidence="3 4" id="KW-0648">Protein biosynthesis</keyword>
<dbReference type="EMBL" id="BAAARE010000006">
    <property type="protein sequence ID" value="GAA2480283.1"/>
    <property type="molecule type" value="Genomic_DNA"/>
</dbReference>
<accession>A0ABN3LCB8</accession>
<dbReference type="InterPro" id="IPR036788">
    <property type="entry name" value="T_IF-3_C_sf"/>
</dbReference>
<dbReference type="SUPFAM" id="SSF55200">
    <property type="entry name" value="Translation initiation factor IF3, C-terminal domain"/>
    <property type="match status" value="1"/>
</dbReference>
<evidence type="ECO:0000256" key="4">
    <source>
        <dbReference type="HAMAP-Rule" id="MF_00080"/>
    </source>
</evidence>
<evidence type="ECO:0000256" key="2">
    <source>
        <dbReference type="ARBA" id="ARBA00022540"/>
    </source>
</evidence>
<name>A0ABN3LCB8_9MICO</name>
<comment type="caution">
    <text evidence="9">The sequence shown here is derived from an EMBL/GenBank/DDBJ whole genome shotgun (WGS) entry which is preliminary data.</text>
</comment>
<dbReference type="Proteomes" id="UP001500730">
    <property type="component" value="Unassembled WGS sequence"/>
</dbReference>
<protein>
    <recommendedName>
        <fullName evidence="4 5">Translation initiation factor IF-3</fullName>
    </recommendedName>
</protein>
<evidence type="ECO:0000256" key="1">
    <source>
        <dbReference type="ARBA" id="ARBA00005439"/>
    </source>
</evidence>
<feature type="region of interest" description="Disordered" evidence="6">
    <location>
        <begin position="151"/>
        <end position="214"/>
    </location>
</feature>
<keyword evidence="10" id="KW-1185">Reference proteome</keyword>
<feature type="compositionally biased region" description="Low complexity" evidence="6">
    <location>
        <begin position="175"/>
        <end position="214"/>
    </location>
</feature>
<evidence type="ECO:0000256" key="5">
    <source>
        <dbReference type="NCBIfam" id="TIGR00168"/>
    </source>
</evidence>
<keyword evidence="2 4" id="KW-0396">Initiation factor</keyword>
<comment type="function">
    <text evidence="4">IF-3 binds to the 30S ribosomal subunit and shifts the equilibrium between 70S ribosomes and their 50S and 30S subunits in favor of the free subunits, thus enhancing the availability of 30S subunits on which protein synthesis initiation begins.</text>
</comment>
<organism evidence="9 10">
    <name type="scientific">Terrabacter carboxydivorans</name>
    <dbReference type="NCBI Taxonomy" id="619730"/>
    <lineage>
        <taxon>Bacteria</taxon>
        <taxon>Bacillati</taxon>
        <taxon>Actinomycetota</taxon>
        <taxon>Actinomycetes</taxon>
        <taxon>Micrococcales</taxon>
        <taxon>Intrasporangiaceae</taxon>
        <taxon>Terrabacter</taxon>
    </lineage>
</organism>
<dbReference type="HAMAP" id="MF_00080">
    <property type="entry name" value="IF_3"/>
    <property type="match status" value="1"/>
</dbReference>
<dbReference type="InterPro" id="IPR036787">
    <property type="entry name" value="T_IF-3_N_sf"/>
</dbReference>
<dbReference type="Pfam" id="PF05198">
    <property type="entry name" value="IF3_N"/>
    <property type="match status" value="1"/>
</dbReference>
<dbReference type="SUPFAM" id="SSF54364">
    <property type="entry name" value="Translation initiation factor IF3, N-terminal domain"/>
    <property type="match status" value="1"/>
</dbReference>
<dbReference type="InterPro" id="IPR019815">
    <property type="entry name" value="Translation_initiation_fac_3_C"/>
</dbReference>
<gene>
    <name evidence="4 9" type="primary">infC</name>
    <name evidence="9" type="ORF">GCM10009858_17430</name>
</gene>
<keyword evidence="4" id="KW-0963">Cytoplasm</keyword>